<name>A0A183DJU2_9BILA</name>
<dbReference type="AlphaFoldDB" id="A0A183DJU2"/>
<dbReference type="WBParaSite" id="GPUH_0000899301-mRNA-1">
    <property type="protein sequence ID" value="GPUH_0000899301-mRNA-1"/>
    <property type="gene ID" value="GPUH_0000899301"/>
</dbReference>
<evidence type="ECO:0000313" key="2">
    <source>
        <dbReference type="WBParaSite" id="GPUH_0000899301-mRNA-1"/>
    </source>
</evidence>
<feature type="compositionally biased region" description="Acidic residues" evidence="1">
    <location>
        <begin position="45"/>
        <end position="59"/>
    </location>
</feature>
<feature type="region of interest" description="Disordered" evidence="1">
    <location>
        <begin position="41"/>
        <end position="66"/>
    </location>
</feature>
<sequence>LPVFNPAAVPVMRPVSGAPQVKSPVVPASATNRMFEGIKRRIVDSDEENDGDHDWDDEPPMSGGVAPRPQVVDFFFFRYFLGNSRNMHVVVIAYEWK</sequence>
<proteinExistence type="predicted"/>
<organism evidence="2">
    <name type="scientific">Gongylonema pulchrum</name>
    <dbReference type="NCBI Taxonomy" id="637853"/>
    <lineage>
        <taxon>Eukaryota</taxon>
        <taxon>Metazoa</taxon>
        <taxon>Ecdysozoa</taxon>
        <taxon>Nematoda</taxon>
        <taxon>Chromadorea</taxon>
        <taxon>Rhabditida</taxon>
        <taxon>Spirurina</taxon>
        <taxon>Spiruromorpha</taxon>
        <taxon>Spiruroidea</taxon>
        <taxon>Gongylonematidae</taxon>
        <taxon>Gongylonema</taxon>
    </lineage>
</organism>
<evidence type="ECO:0000256" key="1">
    <source>
        <dbReference type="SAM" id="MobiDB-lite"/>
    </source>
</evidence>
<accession>A0A183DJU2</accession>
<reference evidence="2" key="1">
    <citation type="submission" date="2016-06" db="UniProtKB">
        <authorList>
            <consortium name="WormBaseParasite"/>
        </authorList>
    </citation>
    <scope>IDENTIFICATION</scope>
</reference>
<protein>
    <submittedName>
        <fullName evidence="2">Transmembrane protein</fullName>
    </submittedName>
</protein>